<evidence type="ECO:0000313" key="2">
    <source>
        <dbReference type="Proteomes" id="UP000032024"/>
    </source>
</evidence>
<dbReference type="AlphaFoldDB" id="A0AAN0T4D7"/>
<dbReference type="EMBL" id="CP010525">
    <property type="protein sequence ID" value="AJO21878.1"/>
    <property type="molecule type" value="Genomic_DNA"/>
</dbReference>
<proteinExistence type="predicted"/>
<reference evidence="2" key="1">
    <citation type="submission" date="2015-01" db="EMBL/GenBank/DDBJ databases">
        <title>Comparative genome analysis of Bacillus coagulans HM-08, Clostridium butyricum HM-68, Bacillus subtilis HM-66 and Bacillus paralicheniformis BL-09.</title>
        <authorList>
            <person name="Zhang H."/>
        </authorList>
    </citation>
    <scope>NUCLEOTIDE SEQUENCE [LARGE SCALE GENOMIC DNA]</scope>
    <source>
        <strain evidence="2">HM-08</strain>
    </source>
</reference>
<evidence type="ECO:0000313" key="1">
    <source>
        <dbReference type="EMBL" id="AJO21878.1"/>
    </source>
</evidence>
<organism evidence="1 2">
    <name type="scientific">Heyndrickxia coagulans</name>
    <name type="common">Weizmannia coagulans</name>
    <dbReference type="NCBI Taxonomy" id="1398"/>
    <lineage>
        <taxon>Bacteria</taxon>
        <taxon>Bacillati</taxon>
        <taxon>Bacillota</taxon>
        <taxon>Bacilli</taxon>
        <taxon>Bacillales</taxon>
        <taxon>Bacillaceae</taxon>
        <taxon>Heyndrickxia</taxon>
    </lineage>
</organism>
<accession>A0AAN0T4D7</accession>
<sequence length="39" mass="4529">MPGGKTKGCYHLECILLVFSPWQAFMQPGQNHSDLFYRK</sequence>
<keyword evidence="2" id="KW-1185">Reference proteome</keyword>
<dbReference type="Proteomes" id="UP000032024">
    <property type="component" value="Chromosome"/>
</dbReference>
<gene>
    <name evidence="1" type="ORF">SB48_HM08orf01660</name>
</gene>
<protein>
    <submittedName>
        <fullName evidence="1">Uncharacterized protein</fullName>
    </submittedName>
</protein>
<name>A0AAN0T4D7_HEYCO</name>